<evidence type="ECO:0000313" key="1">
    <source>
        <dbReference type="EMBL" id="GAG19831.1"/>
    </source>
</evidence>
<comment type="caution">
    <text evidence="1">The sequence shown here is derived from an EMBL/GenBank/DDBJ whole genome shotgun (WGS) entry which is preliminary data.</text>
</comment>
<name>X0X499_9ZZZZ</name>
<dbReference type="EMBL" id="BARS01038193">
    <property type="protein sequence ID" value="GAG19831.1"/>
    <property type="molecule type" value="Genomic_DNA"/>
</dbReference>
<proteinExistence type="predicted"/>
<organism evidence="1">
    <name type="scientific">marine sediment metagenome</name>
    <dbReference type="NCBI Taxonomy" id="412755"/>
    <lineage>
        <taxon>unclassified sequences</taxon>
        <taxon>metagenomes</taxon>
        <taxon>ecological metagenomes</taxon>
    </lineage>
</organism>
<feature type="non-terminal residue" evidence="1">
    <location>
        <position position="100"/>
    </location>
</feature>
<dbReference type="AlphaFoldDB" id="X0X499"/>
<reference evidence="1" key="1">
    <citation type="journal article" date="2014" name="Front. Microbiol.">
        <title>High frequency of phylogenetically diverse reductive dehalogenase-homologous genes in deep subseafloor sedimentary metagenomes.</title>
        <authorList>
            <person name="Kawai M."/>
            <person name="Futagami T."/>
            <person name="Toyoda A."/>
            <person name="Takaki Y."/>
            <person name="Nishi S."/>
            <person name="Hori S."/>
            <person name="Arai W."/>
            <person name="Tsubouchi T."/>
            <person name="Morono Y."/>
            <person name="Uchiyama I."/>
            <person name="Ito T."/>
            <person name="Fujiyama A."/>
            <person name="Inagaki F."/>
            <person name="Takami H."/>
        </authorList>
    </citation>
    <scope>NUCLEOTIDE SEQUENCE</scope>
    <source>
        <strain evidence="1">Expedition CK06-06</strain>
    </source>
</reference>
<gene>
    <name evidence="1" type="ORF">S01H1_58466</name>
</gene>
<protein>
    <submittedName>
        <fullName evidence="1">Uncharacterized protein</fullName>
    </submittedName>
</protein>
<accession>X0X499</accession>
<sequence length="100" mass="11033">MAQEQKYEPPKPDKGDVVHTIVRAGLSSIPAVGGAAVELFQRVFAPPLEKRRDEWMNQVGEALRALEQERGVGIDDLQANDVFIDTALQASQIAFRSSQE</sequence>